<keyword evidence="1" id="KW-0808">Transferase</keyword>
<comment type="caution">
    <text evidence="1">The sequence shown here is derived from an EMBL/GenBank/DDBJ whole genome shotgun (WGS) entry which is preliminary data.</text>
</comment>
<dbReference type="PANTHER" id="PTHR43464">
    <property type="entry name" value="METHYLTRANSFERASE"/>
    <property type="match status" value="1"/>
</dbReference>
<sequence>MRLTARRIYYYPVDLCDTILRKREDMIPPKGMVFIGSGDFKKQGLHLMDLLIKYARLKPDGQVLDIGCGIGRLAVPLTGYLNKKGSYEGFDIVKKGIDWCNKHISSRFPNFRFLHIDLKNDLYNLQTDNEAKHFVFPYRDKLFDCIVLTSVFTHMIPEDVDNYLGQIARVMKPEGKCLVTFFLLNPAIEKQMQEGKAKFDFCHRHKGYSLMDKKVKEANIAFDESYLSAMLDKNGLKAEAIHYGGWSGVEPNPLDFQDVIILTVK</sequence>
<dbReference type="AlphaFoldDB" id="A0A8G2BTX6"/>
<accession>A0A8G2BTX6</accession>
<dbReference type="EMBL" id="FNVS01000001">
    <property type="protein sequence ID" value="SEF46018.1"/>
    <property type="molecule type" value="Genomic_DNA"/>
</dbReference>
<evidence type="ECO:0000313" key="1">
    <source>
        <dbReference type="EMBL" id="SEF46018.1"/>
    </source>
</evidence>
<reference evidence="1 2" key="1">
    <citation type="submission" date="2016-10" db="EMBL/GenBank/DDBJ databases">
        <authorList>
            <person name="Varghese N."/>
            <person name="Submissions S."/>
        </authorList>
    </citation>
    <scope>NUCLEOTIDE SEQUENCE [LARGE SCALE GENOMIC DNA]</scope>
    <source>
        <strain evidence="1 2">DSM 29073</strain>
    </source>
</reference>
<protein>
    <submittedName>
        <fullName evidence="1">Methyltransferase domain-containing protein</fullName>
    </submittedName>
</protein>
<evidence type="ECO:0000313" key="2">
    <source>
        <dbReference type="Proteomes" id="UP000236725"/>
    </source>
</evidence>
<dbReference type="Pfam" id="PF13489">
    <property type="entry name" value="Methyltransf_23"/>
    <property type="match status" value="1"/>
</dbReference>
<dbReference type="GO" id="GO:0032259">
    <property type="term" value="P:methylation"/>
    <property type="evidence" value="ECO:0007669"/>
    <property type="project" value="UniProtKB-KW"/>
</dbReference>
<organism evidence="1 2">
    <name type="scientific">Parabacteroides chinchillae</name>
    <dbReference type="NCBI Taxonomy" id="871327"/>
    <lineage>
        <taxon>Bacteria</taxon>
        <taxon>Pseudomonadati</taxon>
        <taxon>Bacteroidota</taxon>
        <taxon>Bacteroidia</taxon>
        <taxon>Bacteroidales</taxon>
        <taxon>Tannerellaceae</taxon>
        <taxon>Parabacteroides</taxon>
    </lineage>
</organism>
<dbReference type="Gene3D" id="3.40.50.150">
    <property type="entry name" value="Vaccinia Virus protein VP39"/>
    <property type="match status" value="1"/>
</dbReference>
<dbReference type="PANTHER" id="PTHR43464:SF23">
    <property type="entry name" value="JUVENILE HORMONE ACID O-METHYLTRANSFERASE"/>
    <property type="match status" value="1"/>
</dbReference>
<dbReference type="SUPFAM" id="SSF53335">
    <property type="entry name" value="S-adenosyl-L-methionine-dependent methyltransferases"/>
    <property type="match status" value="1"/>
</dbReference>
<name>A0A8G2BTX6_9BACT</name>
<dbReference type="GO" id="GO:0010420">
    <property type="term" value="F:polyprenyldihydroxybenzoate methyltransferase activity"/>
    <property type="evidence" value="ECO:0007669"/>
    <property type="project" value="TreeGrafter"/>
</dbReference>
<keyword evidence="1" id="KW-0489">Methyltransferase</keyword>
<gene>
    <name evidence="1" type="ORF">SAMN05444001_101279</name>
</gene>
<dbReference type="Proteomes" id="UP000236725">
    <property type="component" value="Unassembled WGS sequence"/>
</dbReference>
<dbReference type="InterPro" id="IPR029063">
    <property type="entry name" value="SAM-dependent_MTases_sf"/>
</dbReference>
<dbReference type="CDD" id="cd02440">
    <property type="entry name" value="AdoMet_MTases"/>
    <property type="match status" value="1"/>
</dbReference>
<keyword evidence="2" id="KW-1185">Reference proteome</keyword>
<proteinExistence type="predicted"/>